<dbReference type="PANTHER" id="PTHR33910:SF1">
    <property type="entry name" value="PROTEIN TRANSLOCASE SUBUNIT SECE"/>
    <property type="match status" value="1"/>
</dbReference>
<dbReference type="Pfam" id="PF00584">
    <property type="entry name" value="SecE"/>
    <property type="match status" value="1"/>
</dbReference>
<dbReference type="GO" id="GO:0005886">
    <property type="term" value="C:plasma membrane"/>
    <property type="evidence" value="ECO:0007669"/>
    <property type="project" value="UniProtKB-SubCell"/>
</dbReference>
<comment type="similarity">
    <text evidence="9">Belongs to the SecE/SEC61-gamma family.</text>
</comment>
<dbReference type="Proteomes" id="UP000178162">
    <property type="component" value="Unassembled WGS sequence"/>
</dbReference>
<evidence type="ECO:0000313" key="10">
    <source>
        <dbReference type="EMBL" id="OGY25846.1"/>
    </source>
</evidence>
<evidence type="ECO:0000256" key="1">
    <source>
        <dbReference type="ARBA" id="ARBA00004370"/>
    </source>
</evidence>
<protein>
    <recommendedName>
        <fullName evidence="9">Protein translocase subunit SecE</fullName>
    </recommendedName>
</protein>
<comment type="caution">
    <text evidence="10">The sequence shown here is derived from an EMBL/GenBank/DDBJ whole genome shotgun (WGS) entry which is preliminary data.</text>
</comment>
<dbReference type="GO" id="GO:0006605">
    <property type="term" value="P:protein targeting"/>
    <property type="evidence" value="ECO:0007669"/>
    <property type="project" value="UniProtKB-UniRule"/>
</dbReference>
<evidence type="ECO:0000256" key="9">
    <source>
        <dbReference type="HAMAP-Rule" id="MF_00422"/>
    </source>
</evidence>
<evidence type="ECO:0000256" key="7">
    <source>
        <dbReference type="ARBA" id="ARBA00023010"/>
    </source>
</evidence>
<evidence type="ECO:0000256" key="2">
    <source>
        <dbReference type="ARBA" id="ARBA00022448"/>
    </source>
</evidence>
<evidence type="ECO:0000256" key="8">
    <source>
        <dbReference type="ARBA" id="ARBA00023136"/>
    </source>
</evidence>
<dbReference type="GO" id="GO:0043952">
    <property type="term" value="P:protein transport by the Sec complex"/>
    <property type="evidence" value="ECO:0007669"/>
    <property type="project" value="UniProtKB-UniRule"/>
</dbReference>
<dbReference type="NCBIfam" id="TIGR00964">
    <property type="entry name" value="secE_bact"/>
    <property type="match status" value="1"/>
</dbReference>
<dbReference type="GO" id="GO:0009306">
    <property type="term" value="P:protein secretion"/>
    <property type="evidence" value="ECO:0007669"/>
    <property type="project" value="UniProtKB-UniRule"/>
</dbReference>
<keyword evidence="8 9" id="KW-0472">Membrane</keyword>
<dbReference type="GO" id="GO:0065002">
    <property type="term" value="P:intracellular protein transmembrane transport"/>
    <property type="evidence" value="ECO:0007669"/>
    <property type="project" value="UniProtKB-UniRule"/>
</dbReference>
<feature type="transmembrane region" description="Helical" evidence="9">
    <location>
        <begin position="26"/>
        <end position="48"/>
    </location>
</feature>
<keyword evidence="6 9" id="KW-1133">Transmembrane helix</keyword>
<dbReference type="GO" id="GO:0008320">
    <property type="term" value="F:protein transmembrane transporter activity"/>
    <property type="evidence" value="ECO:0007669"/>
    <property type="project" value="UniProtKB-UniRule"/>
</dbReference>
<dbReference type="AlphaFoldDB" id="A0A1G1WDS2"/>
<reference evidence="10 11" key="1">
    <citation type="journal article" date="2016" name="Nat. Commun.">
        <title>Thousands of microbial genomes shed light on interconnected biogeochemical processes in an aquifer system.</title>
        <authorList>
            <person name="Anantharaman K."/>
            <person name="Brown C.T."/>
            <person name="Hug L.A."/>
            <person name="Sharon I."/>
            <person name="Castelle C.J."/>
            <person name="Probst A.J."/>
            <person name="Thomas B.C."/>
            <person name="Singh A."/>
            <person name="Wilkins M.J."/>
            <person name="Karaoz U."/>
            <person name="Brodie E.L."/>
            <person name="Williams K.H."/>
            <person name="Hubbard S.S."/>
            <person name="Banfield J.F."/>
        </authorList>
    </citation>
    <scope>NUCLEOTIDE SEQUENCE [LARGE SCALE GENOMIC DNA]</scope>
</reference>
<keyword evidence="5 9" id="KW-0653">Protein transport</keyword>
<evidence type="ECO:0000256" key="5">
    <source>
        <dbReference type="ARBA" id="ARBA00022927"/>
    </source>
</evidence>
<evidence type="ECO:0000256" key="6">
    <source>
        <dbReference type="ARBA" id="ARBA00022989"/>
    </source>
</evidence>
<evidence type="ECO:0000256" key="4">
    <source>
        <dbReference type="ARBA" id="ARBA00022692"/>
    </source>
</evidence>
<comment type="subcellular location">
    <subcellularLocation>
        <location evidence="9">Cell membrane</location>
        <topology evidence="9">Single-pass membrane protein</topology>
    </subcellularLocation>
    <subcellularLocation>
        <location evidence="1">Membrane</location>
    </subcellularLocation>
</comment>
<keyword evidence="4 9" id="KW-0812">Transmembrane</keyword>
<dbReference type="EMBL" id="MHCR01000007">
    <property type="protein sequence ID" value="OGY25846.1"/>
    <property type="molecule type" value="Genomic_DNA"/>
</dbReference>
<dbReference type="InterPro" id="IPR001901">
    <property type="entry name" value="Translocase_SecE/Sec61-g"/>
</dbReference>
<name>A0A1G1WDS2_9BACT</name>
<accession>A0A1G1WDS2</accession>
<comment type="subunit">
    <text evidence="9">Component of the Sec protein translocase complex. Heterotrimer consisting of SecY, SecE and SecG subunits. The heterotrimers can form oligomers, although 1 heterotrimer is thought to be able to translocate proteins. Interacts with the ribosome. Interacts with SecDF, and other proteins may be involved. Interacts with SecA.</text>
</comment>
<evidence type="ECO:0000256" key="3">
    <source>
        <dbReference type="ARBA" id="ARBA00022475"/>
    </source>
</evidence>
<dbReference type="Gene3D" id="1.20.5.1030">
    <property type="entry name" value="Preprotein translocase secy subunit"/>
    <property type="match status" value="1"/>
</dbReference>
<dbReference type="InterPro" id="IPR038379">
    <property type="entry name" value="SecE_sf"/>
</dbReference>
<keyword evidence="7 9" id="KW-0811">Translocation</keyword>
<evidence type="ECO:0000313" key="11">
    <source>
        <dbReference type="Proteomes" id="UP000178162"/>
    </source>
</evidence>
<proteinExistence type="inferred from homology"/>
<dbReference type="InterPro" id="IPR005807">
    <property type="entry name" value="SecE_bac"/>
</dbReference>
<dbReference type="PROSITE" id="PS01067">
    <property type="entry name" value="SECE_SEC61G"/>
    <property type="match status" value="1"/>
</dbReference>
<gene>
    <name evidence="9" type="primary">secE</name>
    <name evidence="10" type="ORF">A2134_00335</name>
</gene>
<organism evidence="10 11">
    <name type="scientific">Candidatus Woykebacteria bacterium RBG_16_39_9b</name>
    <dbReference type="NCBI Taxonomy" id="1802595"/>
    <lineage>
        <taxon>Bacteria</taxon>
        <taxon>Candidatus Woykeibacteriota</taxon>
    </lineage>
</organism>
<dbReference type="STRING" id="1802595.A2134_00335"/>
<dbReference type="PANTHER" id="PTHR33910">
    <property type="entry name" value="PROTEIN TRANSLOCASE SUBUNIT SECE"/>
    <property type="match status" value="1"/>
</dbReference>
<keyword evidence="3 9" id="KW-1003">Cell membrane</keyword>
<sequence length="58" mass="6583">MINFLKEVQEEMGKVTWPTRNQTIKMSLLVVAVSIIFGVFLGTLDFLLTKALTIIIEK</sequence>
<keyword evidence="2 9" id="KW-0813">Transport</keyword>
<comment type="function">
    <text evidence="9">Essential subunit of the Sec protein translocation channel SecYEG. Clamps together the 2 halves of SecY. May contact the channel plug during translocation.</text>
</comment>
<dbReference type="HAMAP" id="MF_00422">
    <property type="entry name" value="SecE"/>
    <property type="match status" value="1"/>
</dbReference>